<protein>
    <submittedName>
        <fullName evidence="1">Uncharacterized protein</fullName>
    </submittedName>
</protein>
<dbReference type="EMBL" id="AP023287">
    <property type="protein sequence ID" value="BCI54934.1"/>
    <property type="molecule type" value="Genomic_DNA"/>
</dbReference>
<dbReference type="RefSeq" id="WP_185292722.1">
    <property type="nucleotide sequence ID" value="NZ_AP023287.1"/>
</dbReference>
<accession>A0A6S6P8F1</accession>
<dbReference type="Proteomes" id="UP000515734">
    <property type="component" value="Chromosome"/>
</dbReference>
<dbReference type="AlphaFoldDB" id="A0A6S6P8F1"/>
<dbReference type="InterPro" id="IPR021226">
    <property type="entry name" value="Phage_gene29"/>
</dbReference>
<evidence type="ECO:0000313" key="2">
    <source>
        <dbReference type="Proteomes" id="UP000515734"/>
    </source>
</evidence>
<reference evidence="1 2" key="1">
    <citation type="submission" date="2020-07" db="EMBL/GenBank/DDBJ databases">
        <title>Complete genome sequence of Mycolicibacterium litorale like strain isolated from cardiac implantable electronic device infection.</title>
        <authorList>
            <person name="Fukano H."/>
            <person name="Miyama H."/>
            <person name="Hoshino Y."/>
        </authorList>
    </citation>
    <scope>NUCLEOTIDE SEQUENCE [LARGE SCALE GENOMIC DNA]</scope>
    <source>
        <strain evidence="1 2">NIIDNTM18</strain>
    </source>
</reference>
<dbReference type="Pfam" id="PF10910">
    <property type="entry name" value="Phage_gene29"/>
    <property type="match status" value="1"/>
</dbReference>
<name>A0A6S6P8F1_9MYCO</name>
<sequence length="131" mass="14878">MADIPEKRKLPPHWQAKIDAAREIEAASLQLEQDLKYPINVQNNVMLTAYMPDIVTTLVYHLIRRGWRRDDSKAVIKPRPVVGGAFEDLVAYVPMDAPDDPIVVEPNPEPDQQLWSVTPVVNDIVEERPSD</sequence>
<organism evidence="1 2">
    <name type="scientific">Mycolicibacterium litorale</name>
    <dbReference type="NCBI Taxonomy" id="758802"/>
    <lineage>
        <taxon>Bacteria</taxon>
        <taxon>Bacillati</taxon>
        <taxon>Actinomycetota</taxon>
        <taxon>Actinomycetes</taxon>
        <taxon>Mycobacteriales</taxon>
        <taxon>Mycobacteriaceae</taxon>
        <taxon>Mycolicibacterium</taxon>
    </lineage>
</organism>
<evidence type="ECO:0000313" key="1">
    <source>
        <dbReference type="EMBL" id="BCI54934.1"/>
    </source>
</evidence>
<gene>
    <name evidence="1" type="ORF">NIIDNTM18_42120</name>
</gene>
<proteinExistence type="predicted"/>